<dbReference type="SUPFAM" id="SSF101936">
    <property type="entry name" value="DNA-binding pseudobarrel domain"/>
    <property type="match status" value="4"/>
</dbReference>
<keyword evidence="2" id="KW-0805">Transcription regulation</keyword>
<dbReference type="KEGG" id="egu:105053919"/>
<dbReference type="Gene3D" id="2.40.330.10">
    <property type="entry name" value="DNA-binding pseudobarrel domain"/>
    <property type="match status" value="4"/>
</dbReference>
<feature type="region of interest" description="Disordered" evidence="6">
    <location>
        <begin position="432"/>
        <end position="469"/>
    </location>
</feature>
<dbReference type="OrthoDB" id="590488at2759"/>
<proteinExistence type="predicted"/>
<evidence type="ECO:0000256" key="6">
    <source>
        <dbReference type="SAM" id="MobiDB-lite"/>
    </source>
</evidence>
<evidence type="ECO:0000313" key="9">
    <source>
        <dbReference type="RefSeq" id="XP_019709181.1"/>
    </source>
</evidence>
<comment type="subcellular location">
    <subcellularLocation>
        <location evidence="1">Nucleus</location>
    </subcellularLocation>
</comment>
<dbReference type="InParanoid" id="A0A6J0PP25"/>
<evidence type="ECO:0000256" key="4">
    <source>
        <dbReference type="ARBA" id="ARBA00023163"/>
    </source>
</evidence>
<evidence type="ECO:0000256" key="1">
    <source>
        <dbReference type="ARBA" id="ARBA00004123"/>
    </source>
</evidence>
<sequence length="728" mass="84965">MDSCKELFKDRDGDARKPEFFKVLMHGFDKELGIPPAFVKYIMNLRGKSATLISPLGKPWSVHIHGQNRNMCFREGWREFAQAHDLKMGCFMVFSYEGDGTFSFQVFDTNACWRNYSPIGVQSVRQMDIKQEMDSKNDAEDIIQRPTVQVGRRQKRMMDGGEMSIQRKWRYCSGRKSFEAIIKDHNLTRNYMHIPVSFRESNDIAKNHEVILNDVEGRSWRVRVCNRGRKGVCLAQGWQEFCADTGLEEGDKCIFERASMKDNKMLVRILKRSSGMEQRCSCCMNWEEHCYWDHFETTRIHFFKVMDGDFSHRMIIPKKFVKNFKEELSQNIQLKGPSGNLWHVRLSNDAEDMIFNDGWKKFVEDHYIKEGDNLVFKYHGNLCFSVLIFDQTGCEKEACYFVKDTKNKAKESCQSVKEILEDSLEILHESLPPKAHSHGSSKILCNDRKQMRRRSAPRKVNDNISDNSLRVKETNPKRKIRDFMEILHESLPPKAHGHGSSKIFCNDKKRMQRLSAPSKLPQVNDNISDNILHVRSTNPKRKIRDNNFSRDSVNEKEQIVKFTKVKKQNTKKEFQRIWRRLATAEGKAQAQLKAISYQPTHPFFLKVMKPTHVYKKFFLNCRMLVMGYGLGLRTIPNCFAAEHLPRENRTIDLRLPHGQKMWRMSYLHYDCFSGLGKQWKNFAIDNSLEEGDVCVFELTGELVLDVHIFRAVIDSTLPNRESNSPGKK</sequence>
<name>A0A6J0PP25_ELAGV</name>
<dbReference type="InterPro" id="IPR003340">
    <property type="entry name" value="B3_DNA-bd"/>
</dbReference>
<dbReference type="Pfam" id="PF02362">
    <property type="entry name" value="B3"/>
    <property type="match status" value="4"/>
</dbReference>
<feature type="domain" description="TF-B3" evidence="7">
    <location>
        <begin position="299"/>
        <end position="392"/>
    </location>
</feature>
<dbReference type="PANTHER" id="PTHR31391">
    <property type="entry name" value="B3 DOMAIN-CONTAINING PROTEIN OS11G0197600-RELATED"/>
    <property type="match status" value="1"/>
</dbReference>
<keyword evidence="3" id="KW-0238">DNA-binding</keyword>
<dbReference type="InterPro" id="IPR044837">
    <property type="entry name" value="REM16-like"/>
</dbReference>
<dbReference type="PROSITE" id="PS50863">
    <property type="entry name" value="B3"/>
    <property type="match status" value="4"/>
</dbReference>
<feature type="domain" description="TF-B3" evidence="7">
    <location>
        <begin position="17"/>
        <end position="110"/>
    </location>
</feature>
<dbReference type="AlphaFoldDB" id="A0A6J0PP25"/>
<dbReference type="Proteomes" id="UP000504607">
    <property type="component" value="Chromosome 11"/>
</dbReference>
<dbReference type="GeneID" id="105053919"/>
<evidence type="ECO:0000256" key="2">
    <source>
        <dbReference type="ARBA" id="ARBA00023015"/>
    </source>
</evidence>
<dbReference type="GO" id="GO:0005634">
    <property type="term" value="C:nucleus"/>
    <property type="evidence" value="ECO:0007669"/>
    <property type="project" value="UniProtKB-SubCell"/>
</dbReference>
<dbReference type="SMART" id="SM01019">
    <property type="entry name" value="B3"/>
    <property type="match status" value="4"/>
</dbReference>
<gene>
    <name evidence="9" type="primary">LOC105053919</name>
</gene>
<dbReference type="PANTHER" id="PTHR31391:SF4">
    <property type="entry name" value="B3 DOMAIN-CONTAINING PROTEIN OS03G0184500"/>
    <property type="match status" value="1"/>
</dbReference>
<evidence type="ECO:0000313" key="8">
    <source>
        <dbReference type="Proteomes" id="UP000504607"/>
    </source>
</evidence>
<dbReference type="RefSeq" id="XP_019709181.1">
    <property type="nucleotide sequence ID" value="XM_019853622.2"/>
</dbReference>
<keyword evidence="8" id="KW-1185">Reference proteome</keyword>
<evidence type="ECO:0000259" key="7">
    <source>
        <dbReference type="PROSITE" id="PS50863"/>
    </source>
</evidence>
<dbReference type="InterPro" id="IPR015300">
    <property type="entry name" value="DNA-bd_pseudobarrel_sf"/>
</dbReference>
<dbReference type="CDD" id="cd10017">
    <property type="entry name" value="B3_DNA"/>
    <property type="match status" value="4"/>
</dbReference>
<feature type="domain" description="TF-B3" evidence="7">
    <location>
        <begin position="177"/>
        <end position="273"/>
    </location>
</feature>
<evidence type="ECO:0000256" key="5">
    <source>
        <dbReference type="ARBA" id="ARBA00023242"/>
    </source>
</evidence>
<protein>
    <submittedName>
        <fullName evidence="9">B3 domain-containing protein Os03g0621600 isoform X1</fullName>
    </submittedName>
</protein>
<accession>A0A6J0PP25</accession>
<keyword evidence="5" id="KW-0539">Nucleus</keyword>
<keyword evidence="4" id="KW-0804">Transcription</keyword>
<feature type="domain" description="TF-B3" evidence="7">
    <location>
        <begin position="618"/>
        <end position="712"/>
    </location>
</feature>
<dbReference type="GO" id="GO:0003677">
    <property type="term" value="F:DNA binding"/>
    <property type="evidence" value="ECO:0007669"/>
    <property type="project" value="UniProtKB-KW"/>
</dbReference>
<evidence type="ECO:0000256" key="3">
    <source>
        <dbReference type="ARBA" id="ARBA00023125"/>
    </source>
</evidence>
<reference evidence="9" key="1">
    <citation type="submission" date="2025-08" db="UniProtKB">
        <authorList>
            <consortium name="RefSeq"/>
        </authorList>
    </citation>
    <scope>IDENTIFICATION</scope>
</reference>
<organism evidence="8 9">
    <name type="scientific">Elaeis guineensis var. tenera</name>
    <name type="common">Oil palm</name>
    <dbReference type="NCBI Taxonomy" id="51953"/>
    <lineage>
        <taxon>Eukaryota</taxon>
        <taxon>Viridiplantae</taxon>
        <taxon>Streptophyta</taxon>
        <taxon>Embryophyta</taxon>
        <taxon>Tracheophyta</taxon>
        <taxon>Spermatophyta</taxon>
        <taxon>Magnoliopsida</taxon>
        <taxon>Liliopsida</taxon>
        <taxon>Arecaceae</taxon>
        <taxon>Arecoideae</taxon>
        <taxon>Cocoseae</taxon>
        <taxon>Elaeidinae</taxon>
        <taxon>Elaeis</taxon>
    </lineage>
</organism>